<dbReference type="RefSeq" id="WP_153352921.1">
    <property type="nucleotide sequence ID" value="NZ_JAYKOO010000006.1"/>
</dbReference>
<feature type="transmembrane region" description="Helical" evidence="1">
    <location>
        <begin position="7"/>
        <end position="26"/>
    </location>
</feature>
<dbReference type="EMBL" id="WIXI01000031">
    <property type="protein sequence ID" value="MQY45388.1"/>
    <property type="molecule type" value="Genomic_DNA"/>
</dbReference>
<evidence type="ECO:0000313" key="2">
    <source>
        <dbReference type="EMBL" id="MQY45388.1"/>
    </source>
</evidence>
<evidence type="ECO:0000256" key="1">
    <source>
        <dbReference type="SAM" id="Phobius"/>
    </source>
</evidence>
<reference evidence="2 3" key="1">
    <citation type="submission" date="2019-11" db="EMBL/GenBank/DDBJ databases">
        <title>Genome analysis of Rhizobacterium cereale a novel genus and species isolated from maize roots in North Spain.</title>
        <authorList>
            <person name="Menendez E."/>
            <person name="Flores-Felix J.D."/>
            <person name="Ramirez-Bahena M.-H."/>
            <person name="Igual J.M."/>
            <person name="Garcia-Fraile P."/>
            <person name="Peix A."/>
            <person name="Velazquez E."/>
        </authorList>
    </citation>
    <scope>NUCLEOTIDE SEQUENCE [LARGE SCALE GENOMIC DNA]</scope>
    <source>
        <strain evidence="2 3">RZME27</strain>
    </source>
</reference>
<proteinExistence type="predicted"/>
<dbReference type="Proteomes" id="UP000435138">
    <property type="component" value="Unassembled WGS sequence"/>
</dbReference>
<evidence type="ECO:0000313" key="3">
    <source>
        <dbReference type="Proteomes" id="UP000435138"/>
    </source>
</evidence>
<comment type="caution">
    <text evidence="2">The sequence shown here is derived from an EMBL/GenBank/DDBJ whole genome shotgun (WGS) entry which is preliminary data.</text>
</comment>
<keyword evidence="1" id="KW-1133">Transmembrane helix</keyword>
<gene>
    <name evidence="2" type="ORF">GAO09_04825</name>
</gene>
<dbReference type="AlphaFoldDB" id="A0A6A8A6B6"/>
<organism evidence="2 3">
    <name type="scientific">Endobacterium cereale</name>
    <dbReference type="NCBI Taxonomy" id="2663029"/>
    <lineage>
        <taxon>Bacteria</taxon>
        <taxon>Pseudomonadati</taxon>
        <taxon>Pseudomonadota</taxon>
        <taxon>Alphaproteobacteria</taxon>
        <taxon>Hyphomicrobiales</taxon>
        <taxon>Rhizobiaceae</taxon>
        <taxon>Endobacterium</taxon>
    </lineage>
</organism>
<name>A0A6A8A6B6_9HYPH</name>
<accession>A0A6A8A6B6</accession>
<keyword evidence="3" id="KW-1185">Reference proteome</keyword>
<keyword evidence="1" id="KW-0472">Membrane</keyword>
<protein>
    <submittedName>
        <fullName evidence="2">Uncharacterized protein</fullName>
    </submittedName>
</protein>
<keyword evidence="1" id="KW-0812">Transmembrane</keyword>
<feature type="transmembrane region" description="Helical" evidence="1">
    <location>
        <begin position="32"/>
        <end position="58"/>
    </location>
</feature>
<sequence>MTLFYRSYLITFGLLLGAVAGLVLYLDQTDAISLHWAFTALASIAAVAGVILAATGAFGKPATVVRWADNASCHAEGTAYVSLLALPVFGLL</sequence>